<keyword evidence="1" id="KW-0802">TPR repeat</keyword>
<dbReference type="PANTHER" id="PTHR46082:SF6">
    <property type="entry name" value="AAA+ ATPASE DOMAIN-CONTAINING PROTEIN-RELATED"/>
    <property type="match status" value="1"/>
</dbReference>
<dbReference type="InterPro" id="IPR019734">
    <property type="entry name" value="TPR_rpt"/>
</dbReference>
<dbReference type="PANTHER" id="PTHR46082">
    <property type="entry name" value="ATP/GTP-BINDING PROTEIN-RELATED"/>
    <property type="match status" value="1"/>
</dbReference>
<name>A0A9Q9EQ58_9PEZI</name>
<keyword evidence="3" id="KW-1185">Reference proteome</keyword>
<dbReference type="Gene3D" id="1.25.40.10">
    <property type="entry name" value="Tetratricopeptide repeat domain"/>
    <property type="match status" value="1"/>
</dbReference>
<dbReference type="Proteomes" id="UP001056384">
    <property type="component" value="Chromosome 11"/>
</dbReference>
<gene>
    <name evidence="2" type="ORF">Slin15195_G117430</name>
</gene>
<dbReference type="PROSITE" id="PS50005">
    <property type="entry name" value="TPR"/>
    <property type="match status" value="1"/>
</dbReference>
<protein>
    <submittedName>
        <fullName evidence="2">Tetratricopeptide-like helical domain superfamily</fullName>
    </submittedName>
</protein>
<dbReference type="InterPro" id="IPR053137">
    <property type="entry name" value="NLR-like"/>
</dbReference>
<dbReference type="SUPFAM" id="SSF52540">
    <property type="entry name" value="P-loop containing nucleoside triphosphate hydrolases"/>
    <property type="match status" value="1"/>
</dbReference>
<feature type="repeat" description="TPR" evidence="1">
    <location>
        <begin position="435"/>
        <end position="468"/>
    </location>
</feature>
<dbReference type="InterPro" id="IPR011990">
    <property type="entry name" value="TPR-like_helical_dom_sf"/>
</dbReference>
<sequence>MAQLQKFFLNDNTTKRRLLAVDGMGGIGETQLCVEFVRRHRLRLKSVFRLDGSTKDSLEQSLEQCAGRTFANSLMPTRNMQSSTDCNNDVEPEDTAISRFMSWLSEEGNDQWFMIIHNLDRDWPNDADSHAYDYREYVPKADQGNILITTRLSTLRIERLRLGRSNEDQALQMLELHANRTFTMDEARPVLQKLDGLPLALVQAGAYLGNHPSIAEYCAEYERKWSKLMDMQGSSLEEHDSILTTWTMSRDQVQRRDPNAAGLLRIWAFLDHRDIWYDLLDSAWYGGLDSALEEWYYDLTDDETCFKRAINTLLAYSLVEVKDGKSWTMHPVLHAWNLHTCMSRPDRIVPYRMALASVAGVVSTDYELGERLLPHAQSLAKHDFLVCEYYVALHLGSFANILAHQGQDPKDCSRLYEHALALRQSRLSPGSRWTLETLTRLGEVRRTQGNFERAGRVLREALQASDSELGRNNYYNIGILALLGRIAHDREDYTA</sequence>
<proteinExistence type="predicted"/>
<organism evidence="2 3">
    <name type="scientific">Septoria linicola</name>
    <dbReference type="NCBI Taxonomy" id="215465"/>
    <lineage>
        <taxon>Eukaryota</taxon>
        <taxon>Fungi</taxon>
        <taxon>Dikarya</taxon>
        <taxon>Ascomycota</taxon>
        <taxon>Pezizomycotina</taxon>
        <taxon>Dothideomycetes</taxon>
        <taxon>Dothideomycetidae</taxon>
        <taxon>Mycosphaerellales</taxon>
        <taxon>Mycosphaerellaceae</taxon>
        <taxon>Septoria</taxon>
    </lineage>
</organism>
<reference evidence="2" key="1">
    <citation type="submission" date="2022-06" db="EMBL/GenBank/DDBJ databases">
        <title>Complete genome sequences of two strains of the flax pathogen Septoria linicola.</title>
        <authorList>
            <person name="Lapalu N."/>
            <person name="Simon A."/>
            <person name="Demenou B."/>
            <person name="Paumier D."/>
            <person name="Guillot M.-P."/>
            <person name="Gout L."/>
            <person name="Valade R."/>
        </authorList>
    </citation>
    <scope>NUCLEOTIDE SEQUENCE</scope>
    <source>
        <strain evidence="2">SE15195</strain>
    </source>
</reference>
<dbReference type="EMBL" id="CP099428">
    <property type="protein sequence ID" value="USW58424.1"/>
    <property type="molecule type" value="Genomic_DNA"/>
</dbReference>
<evidence type="ECO:0000313" key="2">
    <source>
        <dbReference type="EMBL" id="USW58424.1"/>
    </source>
</evidence>
<dbReference type="Pfam" id="PF13424">
    <property type="entry name" value="TPR_12"/>
    <property type="match status" value="1"/>
</dbReference>
<dbReference type="AlphaFoldDB" id="A0A9Q9EQ58"/>
<evidence type="ECO:0000313" key="3">
    <source>
        <dbReference type="Proteomes" id="UP001056384"/>
    </source>
</evidence>
<accession>A0A9Q9EQ58</accession>
<dbReference type="Gene3D" id="3.40.50.300">
    <property type="entry name" value="P-loop containing nucleotide triphosphate hydrolases"/>
    <property type="match status" value="1"/>
</dbReference>
<dbReference type="SUPFAM" id="SSF48452">
    <property type="entry name" value="TPR-like"/>
    <property type="match status" value="1"/>
</dbReference>
<dbReference type="InterPro" id="IPR027417">
    <property type="entry name" value="P-loop_NTPase"/>
</dbReference>
<evidence type="ECO:0000256" key="1">
    <source>
        <dbReference type="PROSITE-ProRule" id="PRU00339"/>
    </source>
</evidence>